<dbReference type="AlphaFoldDB" id="A0AAV1UM78"/>
<evidence type="ECO:0000313" key="3">
    <source>
        <dbReference type="Proteomes" id="UP001162060"/>
    </source>
</evidence>
<feature type="compositionally biased region" description="Basic and acidic residues" evidence="1">
    <location>
        <begin position="24"/>
        <end position="41"/>
    </location>
</feature>
<protein>
    <submittedName>
        <fullName evidence="2">Uncharacterized protein</fullName>
    </submittedName>
</protein>
<accession>A0AAV1UM78</accession>
<name>A0AAV1UM78_9STRA</name>
<feature type="region of interest" description="Disordered" evidence="1">
    <location>
        <begin position="1"/>
        <end position="62"/>
    </location>
</feature>
<reference evidence="2" key="1">
    <citation type="submission" date="2024-01" db="EMBL/GenBank/DDBJ databases">
        <authorList>
            <person name="Webb A."/>
        </authorList>
    </citation>
    <scope>NUCLEOTIDE SEQUENCE</scope>
    <source>
        <strain evidence="2">Pm1</strain>
    </source>
</reference>
<comment type="caution">
    <text evidence="2">The sequence shown here is derived from an EMBL/GenBank/DDBJ whole genome shotgun (WGS) entry which is preliminary data.</text>
</comment>
<dbReference type="Proteomes" id="UP001162060">
    <property type="component" value="Unassembled WGS sequence"/>
</dbReference>
<evidence type="ECO:0000256" key="1">
    <source>
        <dbReference type="SAM" id="MobiDB-lite"/>
    </source>
</evidence>
<feature type="compositionally biased region" description="Basic and acidic residues" evidence="1">
    <location>
        <begin position="1"/>
        <end position="13"/>
    </location>
</feature>
<organism evidence="2 3">
    <name type="scientific">Peronospora matthiolae</name>
    <dbReference type="NCBI Taxonomy" id="2874970"/>
    <lineage>
        <taxon>Eukaryota</taxon>
        <taxon>Sar</taxon>
        <taxon>Stramenopiles</taxon>
        <taxon>Oomycota</taxon>
        <taxon>Peronosporomycetes</taxon>
        <taxon>Peronosporales</taxon>
        <taxon>Peronosporaceae</taxon>
        <taxon>Peronospora</taxon>
    </lineage>
</organism>
<sequence length="62" mass="6748">MPEHEEVGKRKEQLIFNASNDCNPADRKEPQSCGIENEKRGSGGKGSKGKSCRVDTAVEDAE</sequence>
<evidence type="ECO:0000313" key="2">
    <source>
        <dbReference type="EMBL" id="CAK7935172.1"/>
    </source>
</evidence>
<gene>
    <name evidence="2" type="ORF">PM001_LOCUS20322</name>
</gene>
<dbReference type="EMBL" id="CAKLBY020000221">
    <property type="protein sequence ID" value="CAK7935172.1"/>
    <property type="molecule type" value="Genomic_DNA"/>
</dbReference>
<proteinExistence type="predicted"/>